<proteinExistence type="predicted"/>
<dbReference type="InParanoid" id="G0NJ82"/>
<dbReference type="EMBL" id="GL379894">
    <property type="protein sequence ID" value="EGT32197.1"/>
    <property type="molecule type" value="Genomic_DNA"/>
</dbReference>
<dbReference type="AlphaFoldDB" id="G0NJ82"/>
<keyword evidence="1" id="KW-0812">Transmembrane</keyword>
<sequence>MSEGFHIKNLYFIETVADCEGRFSLLIIVILSIFQLTISGGFLFLEETSPHSLWPMFFISYFIRMIFLGIQYYLTKNGMNLLLLLLACDSVLQSALGTQCLFIRHTVYQVRVLQLEEPEYFWGRPMGRLEREAGNERLIRL</sequence>
<keyword evidence="1" id="KW-1133">Transmembrane helix</keyword>
<evidence type="ECO:0000313" key="2">
    <source>
        <dbReference type="EMBL" id="EGT32197.1"/>
    </source>
</evidence>
<feature type="transmembrane region" description="Helical" evidence="1">
    <location>
        <begin position="23"/>
        <end position="45"/>
    </location>
</feature>
<feature type="transmembrane region" description="Helical" evidence="1">
    <location>
        <begin position="57"/>
        <end position="75"/>
    </location>
</feature>
<evidence type="ECO:0000313" key="3">
    <source>
        <dbReference type="Proteomes" id="UP000008068"/>
    </source>
</evidence>
<gene>
    <name evidence="2" type="ORF">CAEBREN_24933</name>
</gene>
<protein>
    <submittedName>
        <fullName evidence="2">Uncharacterized protein</fullName>
    </submittedName>
</protein>
<dbReference type="HOGENOM" id="CLU_1826994_0_0_1"/>
<organism evidence="3">
    <name type="scientific">Caenorhabditis brenneri</name>
    <name type="common">Nematode worm</name>
    <dbReference type="NCBI Taxonomy" id="135651"/>
    <lineage>
        <taxon>Eukaryota</taxon>
        <taxon>Metazoa</taxon>
        <taxon>Ecdysozoa</taxon>
        <taxon>Nematoda</taxon>
        <taxon>Chromadorea</taxon>
        <taxon>Rhabditida</taxon>
        <taxon>Rhabditina</taxon>
        <taxon>Rhabditomorpha</taxon>
        <taxon>Rhabditoidea</taxon>
        <taxon>Rhabditidae</taxon>
        <taxon>Peloderinae</taxon>
        <taxon>Caenorhabditis</taxon>
    </lineage>
</organism>
<accession>G0NJ82</accession>
<name>G0NJ82_CAEBE</name>
<keyword evidence="3" id="KW-1185">Reference proteome</keyword>
<evidence type="ECO:0000256" key="1">
    <source>
        <dbReference type="SAM" id="Phobius"/>
    </source>
</evidence>
<keyword evidence="1" id="KW-0472">Membrane</keyword>
<reference evidence="3" key="1">
    <citation type="submission" date="2011-07" db="EMBL/GenBank/DDBJ databases">
        <authorList>
            <consortium name="Caenorhabditis brenneri Sequencing and Analysis Consortium"/>
            <person name="Wilson R.K."/>
        </authorList>
    </citation>
    <scope>NUCLEOTIDE SEQUENCE [LARGE SCALE GENOMIC DNA]</scope>
    <source>
        <strain evidence="3">PB2801</strain>
    </source>
</reference>
<dbReference type="Proteomes" id="UP000008068">
    <property type="component" value="Unassembled WGS sequence"/>
</dbReference>